<evidence type="ECO:0000313" key="2">
    <source>
        <dbReference type="EMBL" id="KAK2641793.1"/>
    </source>
</evidence>
<dbReference type="InterPro" id="IPR018289">
    <property type="entry name" value="MULE_transposase_dom"/>
</dbReference>
<reference evidence="2" key="1">
    <citation type="journal article" date="2023" name="Plant J.">
        <title>Genome sequences and population genomics provide insights into the demographic history, inbreeding, and mutation load of two 'living fossil' tree species of Dipteronia.</title>
        <authorList>
            <person name="Feng Y."/>
            <person name="Comes H.P."/>
            <person name="Chen J."/>
            <person name="Zhu S."/>
            <person name="Lu R."/>
            <person name="Zhang X."/>
            <person name="Li P."/>
            <person name="Qiu J."/>
            <person name="Olsen K.M."/>
            <person name="Qiu Y."/>
        </authorList>
    </citation>
    <scope>NUCLEOTIDE SEQUENCE</scope>
    <source>
        <strain evidence="2">KIB01</strain>
    </source>
</reference>
<dbReference type="Proteomes" id="UP001280121">
    <property type="component" value="Unassembled WGS sequence"/>
</dbReference>
<evidence type="ECO:0000313" key="3">
    <source>
        <dbReference type="Proteomes" id="UP001280121"/>
    </source>
</evidence>
<dbReference type="EMBL" id="JANJYI010000007">
    <property type="protein sequence ID" value="KAK2641793.1"/>
    <property type="molecule type" value="Genomic_DNA"/>
</dbReference>
<dbReference type="Pfam" id="PF10551">
    <property type="entry name" value="MULE"/>
    <property type="match status" value="1"/>
</dbReference>
<organism evidence="2 3">
    <name type="scientific">Dipteronia dyeriana</name>
    <dbReference type="NCBI Taxonomy" id="168575"/>
    <lineage>
        <taxon>Eukaryota</taxon>
        <taxon>Viridiplantae</taxon>
        <taxon>Streptophyta</taxon>
        <taxon>Embryophyta</taxon>
        <taxon>Tracheophyta</taxon>
        <taxon>Spermatophyta</taxon>
        <taxon>Magnoliopsida</taxon>
        <taxon>eudicotyledons</taxon>
        <taxon>Gunneridae</taxon>
        <taxon>Pentapetalae</taxon>
        <taxon>rosids</taxon>
        <taxon>malvids</taxon>
        <taxon>Sapindales</taxon>
        <taxon>Sapindaceae</taxon>
        <taxon>Hippocastanoideae</taxon>
        <taxon>Acereae</taxon>
        <taxon>Dipteronia</taxon>
    </lineage>
</organism>
<dbReference type="PANTHER" id="PTHR47718">
    <property type="entry name" value="OS01G0519700 PROTEIN"/>
    <property type="match status" value="1"/>
</dbReference>
<evidence type="ECO:0000259" key="1">
    <source>
        <dbReference type="Pfam" id="PF10551"/>
    </source>
</evidence>
<feature type="domain" description="MULE transposase" evidence="1">
    <location>
        <begin position="147"/>
        <end position="190"/>
    </location>
</feature>
<dbReference type="PANTHER" id="PTHR47718:SF13">
    <property type="entry name" value="OS09G0290500 PROTEIN"/>
    <property type="match status" value="1"/>
</dbReference>
<protein>
    <recommendedName>
        <fullName evidence="1">MULE transposase domain-containing protein</fullName>
    </recommendedName>
</protein>
<keyword evidence="3" id="KW-1185">Reference proteome</keyword>
<name>A0AAD9WTC6_9ROSI</name>
<gene>
    <name evidence="2" type="ORF">Ddye_023556</name>
</gene>
<comment type="caution">
    <text evidence="2">The sequence shown here is derived from an EMBL/GenBank/DDBJ whole genome shotgun (WGS) entry which is preliminary data.</text>
</comment>
<proteinExistence type="predicted"/>
<dbReference type="AlphaFoldDB" id="A0AAD9WTC6"/>
<accession>A0AAD9WTC6</accession>
<sequence>MEIKINKNEKYVVTKFIVEHTHDLVPASSSHILRSQRKIQPLQAGLINQMHSAGLKPSQIFSYMATEARRSQHLNFIEADCNNFIMRKRAEFLKKGDAKCLLEYFKQKQIGDKSFFYAIRTNSENEICGCFFCDGKSRRDYVLFGDVICFDTTFKTNNYNMVCAPIVGVNNHGQSVLFGCGLLDGETTEACMTTSQRSESINKFLNFFFKIKLIRREFVVQYDKVVVDRREKKRFVETVTTQTKRNLFCVWNVEDKASKFYTKKIFHYFQDELKKLVDWRLEFEKDDGKIRKYKVVKLLTRNLKTR</sequence>